<reference evidence="2" key="2">
    <citation type="journal article" date="2020" name="Nat. Commun.">
        <title>Large-scale genome sequencing of mycorrhizal fungi provides insights into the early evolution of symbiotic traits.</title>
        <authorList>
            <person name="Miyauchi S."/>
            <person name="Kiss E."/>
            <person name="Kuo A."/>
            <person name="Drula E."/>
            <person name="Kohler A."/>
            <person name="Sanchez-Garcia M."/>
            <person name="Morin E."/>
            <person name="Andreopoulos B."/>
            <person name="Barry K.W."/>
            <person name="Bonito G."/>
            <person name="Buee M."/>
            <person name="Carver A."/>
            <person name="Chen C."/>
            <person name="Cichocki N."/>
            <person name="Clum A."/>
            <person name="Culley D."/>
            <person name="Crous P.W."/>
            <person name="Fauchery L."/>
            <person name="Girlanda M."/>
            <person name="Hayes R.D."/>
            <person name="Keri Z."/>
            <person name="LaButti K."/>
            <person name="Lipzen A."/>
            <person name="Lombard V."/>
            <person name="Magnuson J."/>
            <person name="Maillard F."/>
            <person name="Murat C."/>
            <person name="Nolan M."/>
            <person name="Ohm R.A."/>
            <person name="Pangilinan J."/>
            <person name="Pereira M.F."/>
            <person name="Perotto S."/>
            <person name="Peter M."/>
            <person name="Pfister S."/>
            <person name="Riley R."/>
            <person name="Sitrit Y."/>
            <person name="Stielow J.B."/>
            <person name="Szollosi G."/>
            <person name="Zifcakova L."/>
            <person name="Stursova M."/>
            <person name="Spatafora J.W."/>
            <person name="Tedersoo L."/>
            <person name="Vaario L.M."/>
            <person name="Yamada A."/>
            <person name="Yan M."/>
            <person name="Wang P."/>
            <person name="Xu J."/>
            <person name="Bruns T."/>
            <person name="Baldrian P."/>
            <person name="Vilgalys R."/>
            <person name="Dunand C."/>
            <person name="Henrissat B."/>
            <person name="Grigoriev I.V."/>
            <person name="Hibbett D."/>
            <person name="Nagy L.G."/>
            <person name="Martin F.M."/>
        </authorList>
    </citation>
    <scope>NUCLEOTIDE SEQUENCE</scope>
    <source>
        <strain evidence="2">BED1</strain>
    </source>
</reference>
<gene>
    <name evidence="2" type="ORF">L210DRAFT_3584940</name>
</gene>
<dbReference type="Proteomes" id="UP001194468">
    <property type="component" value="Unassembled WGS sequence"/>
</dbReference>
<feature type="region of interest" description="Disordered" evidence="1">
    <location>
        <begin position="1"/>
        <end position="64"/>
    </location>
</feature>
<name>A0AAD4G5D0_BOLED</name>
<keyword evidence="3" id="KW-1185">Reference proteome</keyword>
<organism evidence="2 3">
    <name type="scientific">Boletus edulis BED1</name>
    <dbReference type="NCBI Taxonomy" id="1328754"/>
    <lineage>
        <taxon>Eukaryota</taxon>
        <taxon>Fungi</taxon>
        <taxon>Dikarya</taxon>
        <taxon>Basidiomycota</taxon>
        <taxon>Agaricomycotina</taxon>
        <taxon>Agaricomycetes</taxon>
        <taxon>Agaricomycetidae</taxon>
        <taxon>Boletales</taxon>
        <taxon>Boletineae</taxon>
        <taxon>Boletaceae</taxon>
        <taxon>Boletoideae</taxon>
        <taxon>Boletus</taxon>
    </lineage>
</organism>
<evidence type="ECO:0000313" key="3">
    <source>
        <dbReference type="Proteomes" id="UP001194468"/>
    </source>
</evidence>
<comment type="caution">
    <text evidence="2">The sequence shown here is derived from an EMBL/GenBank/DDBJ whole genome shotgun (WGS) entry which is preliminary data.</text>
</comment>
<proteinExistence type="predicted"/>
<protein>
    <submittedName>
        <fullName evidence="2">Uncharacterized protein</fullName>
    </submittedName>
</protein>
<dbReference type="AlphaFoldDB" id="A0AAD4G5D0"/>
<feature type="non-terminal residue" evidence="2">
    <location>
        <position position="1"/>
    </location>
</feature>
<evidence type="ECO:0000313" key="2">
    <source>
        <dbReference type="EMBL" id="KAF8415735.1"/>
    </source>
</evidence>
<accession>A0AAD4G5D0</accession>
<feature type="compositionally biased region" description="Basic residues" evidence="1">
    <location>
        <begin position="53"/>
        <end position="64"/>
    </location>
</feature>
<evidence type="ECO:0000256" key="1">
    <source>
        <dbReference type="SAM" id="MobiDB-lite"/>
    </source>
</evidence>
<reference evidence="2" key="1">
    <citation type="submission" date="2019-10" db="EMBL/GenBank/DDBJ databases">
        <authorList>
            <consortium name="DOE Joint Genome Institute"/>
            <person name="Kuo A."/>
            <person name="Miyauchi S."/>
            <person name="Kiss E."/>
            <person name="Drula E."/>
            <person name="Kohler A."/>
            <person name="Sanchez-Garcia M."/>
            <person name="Andreopoulos B."/>
            <person name="Barry K.W."/>
            <person name="Bonito G."/>
            <person name="Buee M."/>
            <person name="Carver A."/>
            <person name="Chen C."/>
            <person name="Cichocki N."/>
            <person name="Clum A."/>
            <person name="Culley D."/>
            <person name="Crous P.W."/>
            <person name="Fauchery L."/>
            <person name="Girlanda M."/>
            <person name="Hayes R."/>
            <person name="Keri Z."/>
            <person name="LaButti K."/>
            <person name="Lipzen A."/>
            <person name="Lombard V."/>
            <person name="Magnuson J."/>
            <person name="Maillard F."/>
            <person name="Morin E."/>
            <person name="Murat C."/>
            <person name="Nolan M."/>
            <person name="Ohm R."/>
            <person name="Pangilinan J."/>
            <person name="Pereira M."/>
            <person name="Perotto S."/>
            <person name="Peter M."/>
            <person name="Riley R."/>
            <person name="Sitrit Y."/>
            <person name="Stielow B."/>
            <person name="Szollosi G."/>
            <person name="Zifcakova L."/>
            <person name="Stursova M."/>
            <person name="Spatafora J.W."/>
            <person name="Tedersoo L."/>
            <person name="Vaario L.-M."/>
            <person name="Yamada A."/>
            <person name="Yan M."/>
            <person name="Wang P."/>
            <person name="Xu J."/>
            <person name="Bruns T."/>
            <person name="Baldrian P."/>
            <person name="Vilgalys R."/>
            <person name="Henrissat B."/>
            <person name="Grigoriev I.V."/>
            <person name="Hibbett D."/>
            <person name="Nagy L.G."/>
            <person name="Martin F.M."/>
        </authorList>
    </citation>
    <scope>NUCLEOTIDE SEQUENCE</scope>
    <source>
        <strain evidence="2">BED1</strain>
    </source>
</reference>
<sequence length="64" mass="7134">MSHTSPTISQREKRHSQLVTGPQTVERHPASLPASSLHPFPPLALSRPTSPPLKRHRMAFRTST</sequence>
<dbReference type="EMBL" id="WHUW01000297">
    <property type="protein sequence ID" value="KAF8415735.1"/>
    <property type="molecule type" value="Genomic_DNA"/>
</dbReference>